<name>A0A851HTA9_9GAMM</name>
<proteinExistence type="predicted"/>
<organism evidence="1 2">
    <name type="scientific">Marinobacter adhaerens</name>
    <dbReference type="NCBI Taxonomy" id="1033846"/>
    <lineage>
        <taxon>Bacteria</taxon>
        <taxon>Pseudomonadati</taxon>
        <taxon>Pseudomonadota</taxon>
        <taxon>Gammaproteobacteria</taxon>
        <taxon>Pseudomonadales</taxon>
        <taxon>Marinobacteraceae</taxon>
        <taxon>Marinobacter</taxon>
    </lineage>
</organism>
<accession>A0A851HTA9</accession>
<evidence type="ECO:0000313" key="1">
    <source>
        <dbReference type="EMBL" id="NWN90522.1"/>
    </source>
</evidence>
<comment type="caution">
    <text evidence="1">The sequence shown here is derived from an EMBL/GenBank/DDBJ whole genome shotgun (WGS) entry which is preliminary data.</text>
</comment>
<sequence length="203" mass="22934">MPVRDLSAELLSASHLQRAMLFELAYSVAENLLRGQPIDWPNCYAATLERQRVYFDAKLPEHFDDADKKVAELVGRNLADVLQQMSADQELQLIQKPSIPGFEWIGNGKGDFALGESLIEVKSTAKPFATSDYRQVGIYWLLSYAAAIEGRGTEWKEFVLFNPRSGKKVQLAYDKFLSIVSSGRTKIDTLQLFQSLVGSRRNW</sequence>
<evidence type="ECO:0008006" key="3">
    <source>
        <dbReference type="Google" id="ProtNLM"/>
    </source>
</evidence>
<protein>
    <recommendedName>
        <fullName evidence="3">Restriction endonuclease</fullName>
    </recommendedName>
</protein>
<reference evidence="1 2" key="1">
    <citation type="submission" date="2020-03" db="EMBL/GenBank/DDBJ databases">
        <title>Metagenomic, metatranscriptomic, and metabolomic analyses revealed the key microbes and metabolic features during the fermentation of ganjang, Korean traditional soy sauce.</title>
        <authorList>
            <person name="Chun B.H."/>
            <person name="Jeon C.O."/>
        </authorList>
    </citation>
    <scope>NUCLEOTIDE SEQUENCE [LARGE SCALE GENOMIC DNA]</scope>
    <source>
        <strain evidence="1 2">KG14</strain>
    </source>
</reference>
<dbReference type="AlphaFoldDB" id="A0A851HTA9"/>
<dbReference type="EMBL" id="JABEVQ010000002">
    <property type="protein sequence ID" value="NWN90522.1"/>
    <property type="molecule type" value="Genomic_DNA"/>
</dbReference>
<evidence type="ECO:0000313" key="2">
    <source>
        <dbReference type="Proteomes" id="UP000536442"/>
    </source>
</evidence>
<gene>
    <name evidence="1" type="ORF">HLV39_03280</name>
</gene>
<keyword evidence="2" id="KW-1185">Reference proteome</keyword>
<dbReference type="Proteomes" id="UP000536442">
    <property type="component" value="Unassembled WGS sequence"/>
</dbReference>